<name>A0A9W8RLM5_9HYPO</name>
<dbReference type="EMBL" id="JAOQAZ010000044">
    <property type="protein sequence ID" value="KAJ4246034.1"/>
    <property type="molecule type" value="Genomic_DNA"/>
</dbReference>
<sequence length="137" mass="15427">MSFGFGVGDFIKILELGIEARKRFVDAPSQYDDISSALKNFSNIVQDIDVLLWGCEPEPEQKASLQHIKDDSSSLLKDLLVKLDETQDIGASSTGKSGRVRKAWKRITWDPAEIATFRSRLSLNLEMLNAIERQLSR</sequence>
<dbReference type="AlphaFoldDB" id="A0A9W8RLM5"/>
<keyword evidence="2" id="KW-1185">Reference proteome</keyword>
<evidence type="ECO:0000313" key="2">
    <source>
        <dbReference type="Proteomes" id="UP001152049"/>
    </source>
</evidence>
<proteinExistence type="predicted"/>
<dbReference type="Proteomes" id="UP001152049">
    <property type="component" value="Unassembled WGS sequence"/>
</dbReference>
<evidence type="ECO:0000313" key="1">
    <source>
        <dbReference type="EMBL" id="KAJ4246034.1"/>
    </source>
</evidence>
<reference evidence="1" key="1">
    <citation type="submission" date="2022-09" db="EMBL/GenBank/DDBJ databases">
        <title>Fusarium specimens isolated from Avocado Roots.</title>
        <authorList>
            <person name="Stajich J."/>
            <person name="Roper C."/>
            <person name="Heimlech-Rivalta G."/>
        </authorList>
    </citation>
    <scope>NUCLEOTIDE SEQUENCE</scope>
    <source>
        <strain evidence="1">CF00136</strain>
    </source>
</reference>
<protein>
    <submittedName>
        <fullName evidence="1">Uncharacterized protein</fullName>
    </submittedName>
</protein>
<accession>A0A9W8RLM5</accession>
<dbReference type="OrthoDB" id="5102722at2759"/>
<organism evidence="1 2">
    <name type="scientific">Fusarium torreyae</name>
    <dbReference type="NCBI Taxonomy" id="1237075"/>
    <lineage>
        <taxon>Eukaryota</taxon>
        <taxon>Fungi</taxon>
        <taxon>Dikarya</taxon>
        <taxon>Ascomycota</taxon>
        <taxon>Pezizomycotina</taxon>
        <taxon>Sordariomycetes</taxon>
        <taxon>Hypocreomycetidae</taxon>
        <taxon>Hypocreales</taxon>
        <taxon>Nectriaceae</taxon>
        <taxon>Fusarium</taxon>
    </lineage>
</organism>
<comment type="caution">
    <text evidence="1">The sequence shown here is derived from an EMBL/GenBank/DDBJ whole genome shotgun (WGS) entry which is preliminary data.</text>
</comment>
<gene>
    <name evidence="1" type="ORF">NW762_013779</name>
</gene>